<comment type="caution">
    <text evidence="2">The sequence shown here is derived from an EMBL/GenBank/DDBJ whole genome shotgun (WGS) entry which is preliminary data.</text>
</comment>
<evidence type="ECO:0000313" key="2">
    <source>
        <dbReference type="EMBL" id="KAK1129235.1"/>
    </source>
</evidence>
<keyword evidence="3" id="KW-1185">Reference proteome</keyword>
<reference evidence="2" key="1">
    <citation type="submission" date="2021-10" db="EMBL/GenBank/DDBJ databases">
        <title>Melipona bicolor Genome sequencing and assembly.</title>
        <authorList>
            <person name="Araujo N.S."/>
            <person name="Arias M.C."/>
        </authorList>
    </citation>
    <scope>NUCLEOTIDE SEQUENCE</scope>
    <source>
        <strain evidence="2">USP_2M_L1-L4_2017</strain>
        <tissue evidence="2">Whole body</tissue>
    </source>
</reference>
<accession>A0AA40KQW2</accession>
<name>A0AA40KQW2_9HYME</name>
<feature type="compositionally biased region" description="Low complexity" evidence="1">
    <location>
        <begin position="1"/>
        <end position="15"/>
    </location>
</feature>
<protein>
    <submittedName>
        <fullName evidence="2">Uncharacterized protein</fullName>
    </submittedName>
</protein>
<evidence type="ECO:0000313" key="3">
    <source>
        <dbReference type="Proteomes" id="UP001177670"/>
    </source>
</evidence>
<proteinExistence type="predicted"/>
<dbReference type="Proteomes" id="UP001177670">
    <property type="component" value="Unassembled WGS sequence"/>
</dbReference>
<dbReference type="EMBL" id="JAHYIQ010000009">
    <property type="protein sequence ID" value="KAK1129235.1"/>
    <property type="molecule type" value="Genomic_DNA"/>
</dbReference>
<gene>
    <name evidence="2" type="ORF">K0M31_020364</name>
</gene>
<evidence type="ECO:0000256" key="1">
    <source>
        <dbReference type="SAM" id="MobiDB-lite"/>
    </source>
</evidence>
<sequence>MTTTTTTTSSSLLSSNERLAAEDRKPVVGATAVEKDRRTWRIYDERTCLALTLAKTSGKCAFTPRESCASRFTQLTTVGLARHDETIDTQIPF</sequence>
<dbReference type="AlphaFoldDB" id="A0AA40KQW2"/>
<organism evidence="2 3">
    <name type="scientific">Melipona bicolor</name>
    <dbReference type="NCBI Taxonomy" id="60889"/>
    <lineage>
        <taxon>Eukaryota</taxon>
        <taxon>Metazoa</taxon>
        <taxon>Ecdysozoa</taxon>
        <taxon>Arthropoda</taxon>
        <taxon>Hexapoda</taxon>
        <taxon>Insecta</taxon>
        <taxon>Pterygota</taxon>
        <taxon>Neoptera</taxon>
        <taxon>Endopterygota</taxon>
        <taxon>Hymenoptera</taxon>
        <taxon>Apocrita</taxon>
        <taxon>Aculeata</taxon>
        <taxon>Apoidea</taxon>
        <taxon>Anthophila</taxon>
        <taxon>Apidae</taxon>
        <taxon>Melipona</taxon>
    </lineage>
</organism>
<feature type="region of interest" description="Disordered" evidence="1">
    <location>
        <begin position="1"/>
        <end position="25"/>
    </location>
</feature>